<evidence type="ECO:0000313" key="1">
    <source>
        <dbReference type="EMBL" id="OVA11968.1"/>
    </source>
</evidence>
<dbReference type="AlphaFoldDB" id="A0A200QNB5"/>
<sequence length="128" mass="14567">MVADGVDPRLQTFSFCSNPRRRRRSKSIFQNEKRVHPRFLKSDSPEVNGVGCSEALMDKNAGTSYSPMPIISPMDAEPINQLSVQKFDKGWVDPNPYPSTSDVSLIRTRADYPDFKSMYKHCNPKKLI</sequence>
<organism evidence="1 2">
    <name type="scientific">Macleaya cordata</name>
    <name type="common">Five-seeded plume-poppy</name>
    <name type="synonym">Bocconia cordata</name>
    <dbReference type="NCBI Taxonomy" id="56857"/>
    <lineage>
        <taxon>Eukaryota</taxon>
        <taxon>Viridiplantae</taxon>
        <taxon>Streptophyta</taxon>
        <taxon>Embryophyta</taxon>
        <taxon>Tracheophyta</taxon>
        <taxon>Spermatophyta</taxon>
        <taxon>Magnoliopsida</taxon>
        <taxon>Ranunculales</taxon>
        <taxon>Papaveraceae</taxon>
        <taxon>Papaveroideae</taxon>
        <taxon>Macleaya</taxon>
    </lineage>
</organism>
<comment type="caution">
    <text evidence="1">The sequence shown here is derived from an EMBL/GenBank/DDBJ whole genome shotgun (WGS) entry which is preliminary data.</text>
</comment>
<dbReference type="Proteomes" id="UP000195402">
    <property type="component" value="Unassembled WGS sequence"/>
</dbReference>
<name>A0A200QNB5_MACCD</name>
<dbReference type="EMBL" id="MVGT01001452">
    <property type="protein sequence ID" value="OVA11968.1"/>
    <property type="molecule type" value="Genomic_DNA"/>
</dbReference>
<evidence type="ECO:0000313" key="2">
    <source>
        <dbReference type="Proteomes" id="UP000195402"/>
    </source>
</evidence>
<protein>
    <submittedName>
        <fullName evidence="1">Uncharacterized protein</fullName>
    </submittedName>
</protein>
<keyword evidence="2" id="KW-1185">Reference proteome</keyword>
<gene>
    <name evidence="1" type="ORF">BVC80_8767g2</name>
</gene>
<dbReference type="InParanoid" id="A0A200QNB5"/>
<proteinExistence type="predicted"/>
<reference evidence="1 2" key="1">
    <citation type="journal article" date="2017" name="Mol. Plant">
        <title>The Genome of Medicinal Plant Macleaya cordata Provides New Insights into Benzylisoquinoline Alkaloids Metabolism.</title>
        <authorList>
            <person name="Liu X."/>
            <person name="Liu Y."/>
            <person name="Huang P."/>
            <person name="Ma Y."/>
            <person name="Qing Z."/>
            <person name="Tang Q."/>
            <person name="Cao H."/>
            <person name="Cheng P."/>
            <person name="Zheng Y."/>
            <person name="Yuan Z."/>
            <person name="Zhou Y."/>
            <person name="Liu J."/>
            <person name="Tang Z."/>
            <person name="Zhuo Y."/>
            <person name="Zhang Y."/>
            <person name="Yu L."/>
            <person name="Huang J."/>
            <person name="Yang P."/>
            <person name="Peng Q."/>
            <person name="Zhang J."/>
            <person name="Jiang W."/>
            <person name="Zhang Z."/>
            <person name="Lin K."/>
            <person name="Ro D.K."/>
            <person name="Chen X."/>
            <person name="Xiong X."/>
            <person name="Shang Y."/>
            <person name="Huang S."/>
            <person name="Zeng J."/>
        </authorList>
    </citation>
    <scope>NUCLEOTIDE SEQUENCE [LARGE SCALE GENOMIC DNA]</scope>
    <source>
        <strain evidence="2">cv. BLH2017</strain>
        <tissue evidence="1">Root</tissue>
    </source>
</reference>
<accession>A0A200QNB5</accession>
<dbReference type="STRING" id="56857.A0A200QNB5"/>
<dbReference type="OrthoDB" id="166746at2759"/>